<reference evidence="1" key="1">
    <citation type="journal article" date="2023" name="GigaByte">
        <title>Genome assembly of the bearded iris, Iris pallida Lam.</title>
        <authorList>
            <person name="Bruccoleri R.E."/>
            <person name="Oakeley E.J."/>
            <person name="Faust A.M.E."/>
            <person name="Altorfer M."/>
            <person name="Dessus-Babus S."/>
            <person name="Burckhardt D."/>
            <person name="Oertli M."/>
            <person name="Naumann U."/>
            <person name="Petersen F."/>
            <person name="Wong J."/>
        </authorList>
    </citation>
    <scope>NUCLEOTIDE SEQUENCE</scope>
    <source>
        <strain evidence="1">GSM-AAB239-AS_SAM_17_03QT</strain>
    </source>
</reference>
<comment type="caution">
    <text evidence="1">The sequence shown here is derived from an EMBL/GenBank/DDBJ whole genome shotgun (WGS) entry which is preliminary data.</text>
</comment>
<reference evidence="1" key="2">
    <citation type="submission" date="2023-04" db="EMBL/GenBank/DDBJ databases">
        <authorList>
            <person name="Bruccoleri R.E."/>
            <person name="Oakeley E.J."/>
            <person name="Faust A.-M."/>
            <person name="Dessus-Babus S."/>
            <person name="Altorfer M."/>
            <person name="Burckhardt D."/>
            <person name="Oertli M."/>
            <person name="Naumann U."/>
            <person name="Petersen F."/>
            <person name="Wong J."/>
        </authorList>
    </citation>
    <scope>NUCLEOTIDE SEQUENCE</scope>
    <source>
        <strain evidence="1">GSM-AAB239-AS_SAM_17_03QT</strain>
        <tissue evidence="1">Leaf</tissue>
    </source>
</reference>
<organism evidence="1 2">
    <name type="scientific">Iris pallida</name>
    <name type="common">Sweet iris</name>
    <dbReference type="NCBI Taxonomy" id="29817"/>
    <lineage>
        <taxon>Eukaryota</taxon>
        <taxon>Viridiplantae</taxon>
        <taxon>Streptophyta</taxon>
        <taxon>Embryophyta</taxon>
        <taxon>Tracheophyta</taxon>
        <taxon>Spermatophyta</taxon>
        <taxon>Magnoliopsida</taxon>
        <taxon>Liliopsida</taxon>
        <taxon>Asparagales</taxon>
        <taxon>Iridaceae</taxon>
        <taxon>Iridoideae</taxon>
        <taxon>Irideae</taxon>
        <taxon>Iris</taxon>
    </lineage>
</organism>
<protein>
    <submittedName>
        <fullName evidence="1">NADH dehydrogenase subunit 5 (Chloroplast)</fullName>
    </submittedName>
</protein>
<dbReference type="EMBL" id="JANAVB010035958">
    <property type="protein sequence ID" value="KAJ6804305.1"/>
    <property type="molecule type" value="Genomic_DNA"/>
</dbReference>
<dbReference type="AlphaFoldDB" id="A0AAX6EKE5"/>
<proteinExistence type="predicted"/>
<gene>
    <name evidence="1" type="ORF">M6B38_187390</name>
</gene>
<evidence type="ECO:0000313" key="2">
    <source>
        <dbReference type="Proteomes" id="UP001140949"/>
    </source>
</evidence>
<keyword evidence="2" id="KW-1185">Reference proteome</keyword>
<name>A0AAX6EKE5_IRIPA</name>
<dbReference type="Proteomes" id="UP001140949">
    <property type="component" value="Unassembled WGS sequence"/>
</dbReference>
<sequence length="94" mass="10874">MVMIYEPYVYAKCGKKRSIEIWMQKNPCLSTYSYIYVCVQPMCTSAFTNINSRGASSSFGFTGYCFYYNEVYPNKTCSEMTPTITQLLKLLTFL</sequence>
<evidence type="ECO:0000313" key="1">
    <source>
        <dbReference type="EMBL" id="KAJ6804305.1"/>
    </source>
</evidence>
<accession>A0AAX6EKE5</accession>